<protein>
    <recommendedName>
        <fullName evidence="4">DUF3575 domain-containing protein</fullName>
    </recommendedName>
</protein>
<feature type="chain" id="PRO_5047390100" description="DUF3575 domain-containing protein" evidence="1">
    <location>
        <begin position="19"/>
        <end position="219"/>
    </location>
</feature>
<geneLocation type="plasmid" evidence="2 3">
    <name>unnamed7</name>
</geneLocation>
<reference evidence="2" key="1">
    <citation type="submission" date="2022-04" db="EMBL/GenBank/DDBJ databases">
        <title>Hymenobacter sp. isolated from the air.</title>
        <authorList>
            <person name="Won M."/>
            <person name="Lee C.-M."/>
            <person name="Woen H.-Y."/>
            <person name="Kwon S.-W."/>
        </authorList>
    </citation>
    <scope>NUCLEOTIDE SEQUENCE</scope>
    <source>
        <strain evidence="2">5420S-77</strain>
        <plasmid evidence="2">unnamed7</plasmid>
    </source>
</reference>
<evidence type="ECO:0000256" key="1">
    <source>
        <dbReference type="SAM" id="SignalP"/>
    </source>
</evidence>
<dbReference type="RefSeq" id="WP_245127595.1">
    <property type="nucleotide sequence ID" value="NZ_CP095068.1"/>
</dbReference>
<evidence type="ECO:0000313" key="2">
    <source>
        <dbReference type="EMBL" id="UOQ69747.1"/>
    </source>
</evidence>
<gene>
    <name evidence="2" type="ORF">MUN86_30000</name>
</gene>
<keyword evidence="2" id="KW-0614">Plasmid</keyword>
<feature type="signal peptide" evidence="1">
    <location>
        <begin position="1"/>
        <end position="18"/>
    </location>
</feature>
<evidence type="ECO:0008006" key="4">
    <source>
        <dbReference type="Google" id="ProtNLM"/>
    </source>
</evidence>
<keyword evidence="1" id="KW-0732">Signal</keyword>
<evidence type="ECO:0000313" key="3">
    <source>
        <dbReference type="Proteomes" id="UP000830401"/>
    </source>
</evidence>
<sequence>MFHRLLLGGLLTLGLAPAATGQILLPTEAPSTKSLDKLQLKLGTGLTRHFNMGGTAGLTVPVVLGAEHLLGTSWSAYLNGEAGFYFGGNKLRDADGNHRPLGLNSTGFDAGIRRYYNQEKRHQQGRATGVFVGNYLALHSSSKWENNAFNSTRLRYQSTTLTVLWGLQRRLGGHGLLDAYVGPGFANERRERHTPNGFVPRRHPFTFVPQAGVKLSLVL</sequence>
<keyword evidence="3" id="KW-1185">Reference proteome</keyword>
<dbReference type="Proteomes" id="UP000830401">
    <property type="component" value="Plasmid unnamed7"/>
</dbReference>
<dbReference type="EMBL" id="CP095068">
    <property type="protein sequence ID" value="UOQ69747.1"/>
    <property type="molecule type" value="Genomic_DNA"/>
</dbReference>
<proteinExistence type="predicted"/>
<name>A0ABY4GFK9_9BACT</name>
<accession>A0ABY4GFK9</accession>
<organism evidence="2 3">
    <name type="scientific">Hymenobacter volaticus</name>
    <dbReference type="NCBI Taxonomy" id="2932254"/>
    <lineage>
        <taxon>Bacteria</taxon>
        <taxon>Pseudomonadati</taxon>
        <taxon>Bacteroidota</taxon>
        <taxon>Cytophagia</taxon>
        <taxon>Cytophagales</taxon>
        <taxon>Hymenobacteraceae</taxon>
        <taxon>Hymenobacter</taxon>
    </lineage>
</organism>